<proteinExistence type="predicted"/>
<reference evidence="2" key="1">
    <citation type="journal article" date="2014" name="Int. J. Syst. Evol. Microbiol.">
        <title>Complete genome sequence of Corynebacterium casei LMG S-19264T (=DSM 44701T), isolated from a smear-ripened cheese.</title>
        <authorList>
            <consortium name="US DOE Joint Genome Institute (JGI-PGF)"/>
            <person name="Walter F."/>
            <person name="Albersmeier A."/>
            <person name="Kalinowski J."/>
            <person name="Ruckert C."/>
        </authorList>
    </citation>
    <scope>NUCLEOTIDE SEQUENCE</scope>
    <source>
        <strain evidence="2">JCM 4646</strain>
    </source>
</reference>
<evidence type="ECO:0000256" key="1">
    <source>
        <dbReference type="SAM" id="MobiDB-lite"/>
    </source>
</evidence>
<name>A0A919KME9_9ACTN</name>
<gene>
    <name evidence="2" type="ORF">GCM10018781_15560</name>
</gene>
<accession>A0A919KME9</accession>
<comment type="caution">
    <text evidence="2">The sequence shown here is derived from an EMBL/GenBank/DDBJ whole genome shotgun (WGS) entry which is preliminary data.</text>
</comment>
<protein>
    <submittedName>
        <fullName evidence="2">Uncharacterized protein</fullName>
    </submittedName>
</protein>
<dbReference type="Proteomes" id="UP000617734">
    <property type="component" value="Unassembled WGS sequence"/>
</dbReference>
<feature type="compositionally biased region" description="Low complexity" evidence="1">
    <location>
        <begin position="63"/>
        <end position="76"/>
    </location>
</feature>
<dbReference type="EMBL" id="BNBO01000005">
    <property type="protein sequence ID" value="GHH64438.1"/>
    <property type="molecule type" value="Genomic_DNA"/>
</dbReference>
<feature type="region of interest" description="Disordered" evidence="1">
    <location>
        <begin position="51"/>
        <end position="131"/>
    </location>
</feature>
<keyword evidence="3" id="KW-1185">Reference proteome</keyword>
<sequence>MVYGFCSALSLTGSVYGAARGPAAAGREGAPARFPLCPLWGERSAYPAFPARRSPVPAPLSPFPRSSPRSLSIPLALRPPPSALRSPLSAERRARDGALPPPALAAGPAGEGRAGTDRAGRPRTGCGAPRS</sequence>
<evidence type="ECO:0000313" key="3">
    <source>
        <dbReference type="Proteomes" id="UP000617734"/>
    </source>
</evidence>
<reference evidence="2" key="2">
    <citation type="submission" date="2020-09" db="EMBL/GenBank/DDBJ databases">
        <authorList>
            <person name="Sun Q."/>
            <person name="Ohkuma M."/>
        </authorList>
    </citation>
    <scope>NUCLEOTIDE SEQUENCE</scope>
    <source>
        <strain evidence="2">JCM 4646</strain>
    </source>
</reference>
<evidence type="ECO:0000313" key="2">
    <source>
        <dbReference type="EMBL" id="GHH64438.1"/>
    </source>
</evidence>
<dbReference type="AlphaFoldDB" id="A0A919KME9"/>
<organism evidence="2 3">
    <name type="scientific">Kitasatospora indigofera</name>
    <dbReference type="NCBI Taxonomy" id="67307"/>
    <lineage>
        <taxon>Bacteria</taxon>
        <taxon>Bacillati</taxon>
        <taxon>Actinomycetota</taxon>
        <taxon>Actinomycetes</taxon>
        <taxon>Kitasatosporales</taxon>
        <taxon>Streptomycetaceae</taxon>
        <taxon>Kitasatospora</taxon>
    </lineage>
</organism>